<evidence type="ECO:0000313" key="3">
    <source>
        <dbReference type="Proteomes" id="UP000576260"/>
    </source>
</evidence>
<organism evidence="2 3">
    <name type="scientific">Mannheimia bovis</name>
    <dbReference type="NCBI Taxonomy" id="2770636"/>
    <lineage>
        <taxon>Bacteria</taxon>
        <taxon>Pseudomonadati</taxon>
        <taxon>Pseudomonadota</taxon>
        <taxon>Gammaproteobacteria</taxon>
        <taxon>Pasteurellales</taxon>
        <taxon>Pasteurellaceae</taxon>
        <taxon>Mannheimia</taxon>
    </lineage>
</organism>
<proteinExistence type="predicted"/>
<evidence type="ECO:0000313" key="2">
    <source>
        <dbReference type="EMBL" id="QNS14282.1"/>
    </source>
</evidence>
<reference evidence="2 3" key="1">
    <citation type="submission" date="2020-09" db="EMBL/GenBank/DDBJ databases">
        <title>Mannheimia bovis sp.nov., isolated from a cow.</title>
        <authorList>
            <person name="Li F."/>
        </authorList>
    </citation>
    <scope>NUCLEOTIDE SEQUENCE [LARGE SCALE GENOMIC DNA]</scope>
    <source>
        <strain evidence="2 3">ZY190616</strain>
    </source>
</reference>
<dbReference type="Pfam" id="PF16080">
    <property type="entry name" value="Phage_holin_2_3"/>
    <property type="match status" value="1"/>
</dbReference>
<dbReference type="Proteomes" id="UP000576260">
    <property type="component" value="Chromosome"/>
</dbReference>
<dbReference type="RefSeq" id="WP_188155944.1">
    <property type="nucleotide sequence ID" value="NZ_CP061280.1"/>
</dbReference>
<keyword evidence="1" id="KW-0812">Transmembrane</keyword>
<accession>A0A7H1BZX7</accession>
<keyword evidence="3" id="KW-1185">Reference proteome</keyword>
<keyword evidence="1" id="KW-0472">Membrane</keyword>
<protein>
    <submittedName>
        <fullName evidence="2">Holin</fullName>
    </submittedName>
</protein>
<dbReference type="InterPro" id="IPR032118">
    <property type="entry name" value="Phage_holin_HP1"/>
</dbReference>
<sequence length="80" mass="8810">MNGKLEGSVPFLGSLLALVSGWSLSEWASLFGIVFGAITVLITYKKYKEDIALHKQELNYKLLLARIEAKKLGIIDESIG</sequence>
<dbReference type="KEGG" id="mbos:ICJ55_05775"/>
<feature type="transmembrane region" description="Helical" evidence="1">
    <location>
        <begin position="27"/>
        <end position="44"/>
    </location>
</feature>
<dbReference type="EMBL" id="CP061280">
    <property type="protein sequence ID" value="QNS14282.1"/>
    <property type="molecule type" value="Genomic_DNA"/>
</dbReference>
<keyword evidence="1" id="KW-1133">Transmembrane helix</keyword>
<evidence type="ECO:0000256" key="1">
    <source>
        <dbReference type="SAM" id="Phobius"/>
    </source>
</evidence>
<gene>
    <name evidence="2" type="ORF">ICJ55_05775</name>
</gene>
<dbReference type="AlphaFoldDB" id="A0A7H1BZX7"/>
<name>A0A7H1BZX7_9PAST</name>